<reference evidence="2" key="1">
    <citation type="submission" date="2018-11" db="EMBL/GenBank/DDBJ databases">
        <authorList>
            <person name="Alioto T."/>
            <person name="Alioto T."/>
        </authorList>
    </citation>
    <scope>NUCLEOTIDE SEQUENCE</scope>
</reference>
<dbReference type="Proteomes" id="UP000596742">
    <property type="component" value="Unassembled WGS sequence"/>
</dbReference>
<comment type="caution">
    <text evidence="2">The sequence shown here is derived from an EMBL/GenBank/DDBJ whole genome shotgun (WGS) entry which is preliminary data.</text>
</comment>
<feature type="region of interest" description="Disordered" evidence="1">
    <location>
        <begin position="1"/>
        <end position="27"/>
    </location>
</feature>
<accession>A0A8B6GIG8</accession>
<protein>
    <submittedName>
        <fullName evidence="2">Uncharacterized protein</fullName>
    </submittedName>
</protein>
<keyword evidence="3" id="KW-1185">Reference proteome</keyword>
<proteinExistence type="predicted"/>
<dbReference type="EMBL" id="UYJE01008459">
    <property type="protein sequence ID" value="VDI64078.1"/>
    <property type="molecule type" value="Genomic_DNA"/>
</dbReference>
<evidence type="ECO:0000313" key="2">
    <source>
        <dbReference type="EMBL" id="VDI64078.1"/>
    </source>
</evidence>
<gene>
    <name evidence="2" type="ORF">MGAL_10B019206</name>
</gene>
<dbReference type="AlphaFoldDB" id="A0A8B6GIG8"/>
<sequence>MVNTRLPEDDANETGPSKGSARRRKVRSIRNVRTAAIVILELAPPYNQASLTVD</sequence>
<evidence type="ECO:0000313" key="3">
    <source>
        <dbReference type="Proteomes" id="UP000596742"/>
    </source>
</evidence>
<evidence type="ECO:0000256" key="1">
    <source>
        <dbReference type="SAM" id="MobiDB-lite"/>
    </source>
</evidence>
<organism evidence="2 3">
    <name type="scientific">Mytilus galloprovincialis</name>
    <name type="common">Mediterranean mussel</name>
    <dbReference type="NCBI Taxonomy" id="29158"/>
    <lineage>
        <taxon>Eukaryota</taxon>
        <taxon>Metazoa</taxon>
        <taxon>Spiralia</taxon>
        <taxon>Lophotrochozoa</taxon>
        <taxon>Mollusca</taxon>
        <taxon>Bivalvia</taxon>
        <taxon>Autobranchia</taxon>
        <taxon>Pteriomorphia</taxon>
        <taxon>Mytilida</taxon>
        <taxon>Mytiloidea</taxon>
        <taxon>Mytilidae</taxon>
        <taxon>Mytilinae</taxon>
        <taxon>Mytilus</taxon>
    </lineage>
</organism>
<name>A0A8B6GIG8_MYTGA</name>